<organism evidence="3 4">
    <name type="scientific">Eleusine coracana subsp. coracana</name>
    <dbReference type="NCBI Taxonomy" id="191504"/>
    <lineage>
        <taxon>Eukaryota</taxon>
        <taxon>Viridiplantae</taxon>
        <taxon>Streptophyta</taxon>
        <taxon>Embryophyta</taxon>
        <taxon>Tracheophyta</taxon>
        <taxon>Spermatophyta</taxon>
        <taxon>Magnoliopsida</taxon>
        <taxon>Liliopsida</taxon>
        <taxon>Poales</taxon>
        <taxon>Poaceae</taxon>
        <taxon>PACMAD clade</taxon>
        <taxon>Chloridoideae</taxon>
        <taxon>Cynodonteae</taxon>
        <taxon>Eleusininae</taxon>
        <taxon>Eleusine</taxon>
    </lineage>
</organism>
<evidence type="ECO:0000259" key="2">
    <source>
        <dbReference type="PROSITE" id="PS51166"/>
    </source>
</evidence>
<protein>
    <recommendedName>
        <fullName evidence="2">CBM20 domain-containing protein</fullName>
    </recommendedName>
</protein>
<dbReference type="InterPro" id="IPR002044">
    <property type="entry name" value="CBM20"/>
</dbReference>
<dbReference type="GO" id="GO:0016020">
    <property type="term" value="C:membrane"/>
    <property type="evidence" value="ECO:0007669"/>
    <property type="project" value="TreeGrafter"/>
</dbReference>
<evidence type="ECO:0000256" key="1">
    <source>
        <dbReference type="SAM" id="MobiDB-lite"/>
    </source>
</evidence>
<dbReference type="InterPro" id="IPR013784">
    <property type="entry name" value="Carb-bd-like_fold"/>
</dbReference>
<reference evidence="3" key="2">
    <citation type="submission" date="2021-12" db="EMBL/GenBank/DDBJ databases">
        <title>Resequencing data analysis of finger millet.</title>
        <authorList>
            <person name="Hatakeyama M."/>
            <person name="Aluri S."/>
            <person name="Balachadran M.T."/>
            <person name="Sivarajan S.R."/>
            <person name="Poveda L."/>
            <person name="Shimizu-Inatsugi R."/>
            <person name="Schlapbach R."/>
            <person name="Sreeman S.M."/>
            <person name="Shimizu K.K."/>
        </authorList>
    </citation>
    <scope>NUCLEOTIDE SEQUENCE</scope>
</reference>
<evidence type="ECO:0000313" key="3">
    <source>
        <dbReference type="EMBL" id="GJN17114.1"/>
    </source>
</evidence>
<accession>A0AAV5E1D0</accession>
<dbReference type="InterPro" id="IPR013783">
    <property type="entry name" value="Ig-like_fold"/>
</dbReference>
<sequence length="360" mass="39608">MEAAIVARRAGMLVPSRPGSSRARARTRGHGAGVGYSSTPSAARRRMLVASVGVRESLPAQSLGEDAMATMEVNLVQSWSSIDLAQVDEDAKESAEILPPADVPDKTVRVKFVLEKECAFGQQFLVVGDDPALGLWDPAKAIALDWSEGHVWTVKTDLPANKSIEFKFLLRDASGHVLWQHGANRTLQTTETQNTLVVHEDWDHGKNQRVSEEEEHSFVAEDVTFSEDLAVSTGAMLADELRTGENLDSNKSAVAADTPTSLHLHGKMEEVNEEKEPQFILEKYQMILNELHGKEDTAPQNGYYLSSDAATNEDDTAMCEEDTGIANRSTSIFENDLVWARKALQQLLRFLGFQIGTTRT</sequence>
<dbReference type="EMBL" id="BQKI01000073">
    <property type="protein sequence ID" value="GJN17114.1"/>
    <property type="molecule type" value="Genomic_DNA"/>
</dbReference>
<gene>
    <name evidence="3" type="primary">gb04156</name>
    <name evidence="3" type="ORF">PR202_gb04156</name>
</gene>
<keyword evidence="4" id="KW-1185">Reference proteome</keyword>
<feature type="domain" description="CBM20" evidence="2">
    <location>
        <begin position="102"/>
        <end position="204"/>
    </location>
</feature>
<dbReference type="PANTHER" id="PTHR15048:SF0">
    <property type="entry name" value="STARCH-BINDING DOMAIN-CONTAINING PROTEIN 1"/>
    <property type="match status" value="1"/>
</dbReference>
<dbReference type="SMART" id="SM01065">
    <property type="entry name" value="CBM_2"/>
    <property type="match status" value="1"/>
</dbReference>
<name>A0AAV5E1D0_ELECO</name>
<dbReference type="PANTHER" id="PTHR15048">
    <property type="entry name" value="STARCH-BINDING DOMAIN-CONTAINING PROTEIN 1"/>
    <property type="match status" value="1"/>
</dbReference>
<dbReference type="FunFam" id="2.60.40.10:FF:000552">
    <property type="entry name" value="Related to glucoamylase"/>
    <property type="match status" value="1"/>
</dbReference>
<comment type="caution">
    <text evidence="3">The sequence shown here is derived from an EMBL/GenBank/DDBJ whole genome shotgun (WGS) entry which is preliminary data.</text>
</comment>
<dbReference type="Proteomes" id="UP001054889">
    <property type="component" value="Unassembled WGS sequence"/>
</dbReference>
<proteinExistence type="predicted"/>
<feature type="region of interest" description="Disordered" evidence="1">
    <location>
        <begin position="15"/>
        <end position="38"/>
    </location>
</feature>
<dbReference type="SUPFAM" id="SSF49452">
    <property type="entry name" value="Starch-binding domain-like"/>
    <property type="match status" value="1"/>
</dbReference>
<dbReference type="GO" id="GO:2001070">
    <property type="term" value="F:starch binding"/>
    <property type="evidence" value="ECO:0007669"/>
    <property type="project" value="InterPro"/>
</dbReference>
<dbReference type="PROSITE" id="PS51166">
    <property type="entry name" value="CBM20"/>
    <property type="match status" value="1"/>
</dbReference>
<evidence type="ECO:0000313" key="4">
    <source>
        <dbReference type="Proteomes" id="UP001054889"/>
    </source>
</evidence>
<dbReference type="Pfam" id="PF00686">
    <property type="entry name" value="CBM_20"/>
    <property type="match status" value="1"/>
</dbReference>
<dbReference type="AlphaFoldDB" id="A0AAV5E1D0"/>
<dbReference type="CDD" id="cd05467">
    <property type="entry name" value="CBM20"/>
    <property type="match status" value="1"/>
</dbReference>
<reference evidence="3" key="1">
    <citation type="journal article" date="2018" name="DNA Res.">
        <title>Multiple hybrid de novo genome assembly of finger millet, an orphan allotetraploid crop.</title>
        <authorList>
            <person name="Hatakeyama M."/>
            <person name="Aluri S."/>
            <person name="Balachadran M.T."/>
            <person name="Sivarajan S.R."/>
            <person name="Patrignani A."/>
            <person name="Gruter S."/>
            <person name="Poveda L."/>
            <person name="Shimizu-Inatsugi R."/>
            <person name="Baeten J."/>
            <person name="Francoijs K.J."/>
            <person name="Nataraja K.N."/>
            <person name="Reddy Y.A.N."/>
            <person name="Phadnis S."/>
            <person name="Ravikumar R.L."/>
            <person name="Schlapbach R."/>
            <person name="Sreeman S.M."/>
            <person name="Shimizu K.K."/>
        </authorList>
    </citation>
    <scope>NUCLEOTIDE SEQUENCE</scope>
</reference>
<dbReference type="Gene3D" id="2.60.40.10">
    <property type="entry name" value="Immunoglobulins"/>
    <property type="match status" value="1"/>
</dbReference>